<dbReference type="GO" id="GO:0006525">
    <property type="term" value="P:arginine metabolic process"/>
    <property type="evidence" value="ECO:0007669"/>
    <property type="project" value="UniProtKB-KW"/>
</dbReference>
<comment type="pathway">
    <text evidence="4">Nitrogen metabolism; urea cycle; L-ornithine and urea from L-arginine: step 1/1.</text>
</comment>
<feature type="region of interest" description="Disordered" evidence="16">
    <location>
        <begin position="1"/>
        <end position="45"/>
    </location>
</feature>
<name>A0A5C1E464_9RHOO</name>
<evidence type="ECO:0000256" key="10">
    <source>
        <dbReference type="ARBA" id="ARBA00022723"/>
    </source>
</evidence>
<keyword evidence="12" id="KW-0663">Pyridoxal phosphate</keyword>
<keyword evidence="9 17" id="KW-0808">Transferase</keyword>
<evidence type="ECO:0000256" key="14">
    <source>
        <dbReference type="ARBA" id="ARBA00030587"/>
    </source>
</evidence>
<dbReference type="GO" id="GO:0055129">
    <property type="term" value="P:L-proline biosynthetic process"/>
    <property type="evidence" value="ECO:0007669"/>
    <property type="project" value="UniProtKB-UniPathway"/>
</dbReference>
<dbReference type="CDD" id="cd00610">
    <property type="entry name" value="OAT_like"/>
    <property type="match status" value="1"/>
</dbReference>
<sequence>MNDRLKATAPTSPTQGAAPAATSVQTTVQVAASPSPPSSPPRAEPPAVALIGAACNLGGPATANVCSSAGPAALARLGVAGAVRRAGGEPRSLELLEPIPAQDPAEGRLAQLGRYLPRLAHAVAAAIDRGDTPVVLGGDHSIAAGTWRGIGQALGAAPGLVWIDAHLDAHVAESSPTGNPHGMPLAALLGLGSPELAWQDGPVLDPQRVTVIGARSFEAAELRHLVRLGVKIVAPDDLAHHGFAKVLADAVARASHQGSAPFGVTIDLDVFDPSDAPATAVPVRHGLTAKEVLPALRGLLRRPGCVALEIVEYCPERDPDLRTGRLAVDLVEAALAPDAATLTDWELRYGAHNYAPLPLVACRGEGAFLFDTAGRRYIDMMAAYSAVSFGHSHPRLVAALTAQAQRLAVTSRAFSNDRLPVLLKRLTELTGFDLALPANTGLEAVETALKVARKWAHAVKGVPDEQAEIIACAGNFHGRSIAIVGLSTEDQYRAGFGPFPGGLLTIPYGDAAALEAAITPNTAAFLVEPIQGEGGIVVPPPGYLATCAAICRRHNVLLIADEVQTGLGRTGRLLASQHEGVQPDGLCLGKALGGGLLPVSAFLARREVLGVLKPGDHGSTFGGNPLAATVALEALELLLDEDLPARSARLGAWLLERLRGIASPLIKEVRGRGLFVGVEVQGVSARAVVDGLLAAGVVTKDTHGTVIRLAPPLTIDEATLAAAADALERVLAGLERRS</sequence>
<dbReference type="FunFam" id="3.40.640.10:FF:000011">
    <property type="entry name" value="Ornithine aminotransferase"/>
    <property type="match status" value="1"/>
</dbReference>
<dbReference type="Proteomes" id="UP000323671">
    <property type="component" value="Chromosome"/>
</dbReference>
<dbReference type="InterPro" id="IPR006035">
    <property type="entry name" value="Ureohydrolase"/>
</dbReference>
<dbReference type="InterPro" id="IPR050103">
    <property type="entry name" value="Class-III_PLP-dep_AT"/>
</dbReference>
<dbReference type="KEGG" id="otr:OTERR_00480"/>
<dbReference type="Pfam" id="PF00491">
    <property type="entry name" value="Arginase"/>
    <property type="match status" value="1"/>
</dbReference>
<keyword evidence="8 17" id="KW-0032">Aminotransferase</keyword>
<evidence type="ECO:0000256" key="2">
    <source>
        <dbReference type="ARBA" id="ARBA00001936"/>
    </source>
</evidence>
<evidence type="ECO:0000256" key="5">
    <source>
        <dbReference type="ARBA" id="ARBA00012168"/>
    </source>
</evidence>
<evidence type="ECO:0000256" key="12">
    <source>
        <dbReference type="ARBA" id="ARBA00022898"/>
    </source>
</evidence>
<dbReference type="InterPro" id="IPR014033">
    <property type="entry name" value="Arginase"/>
</dbReference>
<comment type="cofactor">
    <cofactor evidence="2">
        <name>Mn(2+)</name>
        <dbReference type="ChEBI" id="CHEBI:29035"/>
    </cofactor>
</comment>
<dbReference type="EC" id="3.5.3.1" evidence="5"/>
<dbReference type="GO" id="GO:0046872">
    <property type="term" value="F:metal ion binding"/>
    <property type="evidence" value="ECO:0007669"/>
    <property type="project" value="UniProtKB-KW"/>
</dbReference>
<dbReference type="CDD" id="cd09989">
    <property type="entry name" value="Arginase"/>
    <property type="match status" value="1"/>
</dbReference>
<evidence type="ECO:0000256" key="9">
    <source>
        <dbReference type="ARBA" id="ARBA00022679"/>
    </source>
</evidence>
<dbReference type="InterPro" id="IPR015422">
    <property type="entry name" value="PyrdxlP-dep_Trfase_small"/>
</dbReference>
<comment type="cofactor">
    <cofactor evidence="1">
        <name>pyridoxal 5'-phosphate</name>
        <dbReference type="ChEBI" id="CHEBI:597326"/>
    </cofactor>
</comment>
<dbReference type="Gene3D" id="3.40.640.10">
    <property type="entry name" value="Type I PLP-dependent aspartate aminotransferase-like (Major domain)"/>
    <property type="match status" value="1"/>
</dbReference>
<keyword evidence="18" id="KW-1185">Reference proteome</keyword>
<dbReference type="GO" id="GO:0042802">
    <property type="term" value="F:identical protein binding"/>
    <property type="evidence" value="ECO:0007669"/>
    <property type="project" value="TreeGrafter"/>
</dbReference>
<evidence type="ECO:0000313" key="17">
    <source>
        <dbReference type="EMBL" id="QEL63524.1"/>
    </source>
</evidence>
<organism evidence="17 18">
    <name type="scientific">Oryzomicrobium terrae</name>
    <dbReference type="NCBI Taxonomy" id="1735038"/>
    <lineage>
        <taxon>Bacteria</taxon>
        <taxon>Pseudomonadati</taxon>
        <taxon>Pseudomonadota</taxon>
        <taxon>Betaproteobacteria</taxon>
        <taxon>Rhodocyclales</taxon>
        <taxon>Rhodocyclaceae</taxon>
        <taxon>Oryzomicrobium</taxon>
    </lineage>
</organism>
<evidence type="ECO:0000256" key="6">
    <source>
        <dbReference type="ARBA" id="ARBA00012924"/>
    </source>
</evidence>
<evidence type="ECO:0000256" key="8">
    <source>
        <dbReference type="ARBA" id="ARBA00022576"/>
    </source>
</evidence>
<dbReference type="GO" id="GO:0030170">
    <property type="term" value="F:pyridoxal phosphate binding"/>
    <property type="evidence" value="ECO:0007669"/>
    <property type="project" value="InterPro"/>
</dbReference>
<dbReference type="InterPro" id="IPR023696">
    <property type="entry name" value="Ureohydrolase_dom_sf"/>
</dbReference>
<keyword evidence="10" id="KW-0479">Metal-binding</keyword>
<dbReference type="EC" id="2.6.1.13" evidence="6"/>
<feature type="compositionally biased region" description="Pro residues" evidence="16">
    <location>
        <begin position="34"/>
        <end position="44"/>
    </location>
</feature>
<evidence type="ECO:0000256" key="15">
    <source>
        <dbReference type="PROSITE-ProRule" id="PRU00742"/>
    </source>
</evidence>
<reference evidence="17 18" key="1">
    <citation type="submission" date="2017-07" db="EMBL/GenBank/DDBJ databases">
        <title>Complete genome sequence of Oryzomicrobium terrae TPP412.</title>
        <authorList>
            <person name="Chiu L.-W."/>
            <person name="Lo K.-J."/>
            <person name="Tsai Y.-M."/>
            <person name="Lin S.-S."/>
            <person name="Kuo C.-H."/>
            <person name="Liu C.-T."/>
        </authorList>
    </citation>
    <scope>NUCLEOTIDE SEQUENCE [LARGE SCALE GENOMIC DNA]</scope>
    <source>
        <strain evidence="17 18">TPP412</strain>
    </source>
</reference>
<dbReference type="UniPathway" id="UPA00098">
    <property type="reaction ID" value="UER00358"/>
</dbReference>
<dbReference type="InterPro" id="IPR015421">
    <property type="entry name" value="PyrdxlP-dep_Trfase_major"/>
</dbReference>
<dbReference type="PROSITE" id="PS51409">
    <property type="entry name" value="ARGINASE_2"/>
    <property type="match status" value="1"/>
</dbReference>
<comment type="similarity">
    <text evidence="15">Belongs to the arginase family.</text>
</comment>
<dbReference type="UniPathway" id="UPA00158">
    <property type="reaction ID" value="UER00270"/>
</dbReference>
<dbReference type="GO" id="GO:0004587">
    <property type="term" value="F:ornithine aminotransferase activity"/>
    <property type="evidence" value="ECO:0007669"/>
    <property type="project" value="UniProtKB-EC"/>
</dbReference>
<dbReference type="NCBIfam" id="TIGR01885">
    <property type="entry name" value="Orn_aminotrans"/>
    <property type="match status" value="1"/>
</dbReference>
<proteinExistence type="inferred from homology"/>
<dbReference type="Pfam" id="PF00202">
    <property type="entry name" value="Aminotran_3"/>
    <property type="match status" value="1"/>
</dbReference>
<evidence type="ECO:0000256" key="1">
    <source>
        <dbReference type="ARBA" id="ARBA00001933"/>
    </source>
</evidence>
<evidence type="ECO:0000256" key="4">
    <source>
        <dbReference type="ARBA" id="ARBA00005098"/>
    </source>
</evidence>
<dbReference type="InterPro" id="IPR005814">
    <property type="entry name" value="Aminotrans_3"/>
</dbReference>
<evidence type="ECO:0000256" key="11">
    <source>
        <dbReference type="ARBA" id="ARBA00022801"/>
    </source>
</evidence>
<dbReference type="AlphaFoldDB" id="A0A5C1E464"/>
<evidence type="ECO:0000256" key="16">
    <source>
        <dbReference type="SAM" id="MobiDB-lite"/>
    </source>
</evidence>
<accession>A0A5C1E464</accession>
<dbReference type="PANTHER" id="PTHR11986">
    <property type="entry name" value="AMINOTRANSFERASE CLASS III"/>
    <property type="match status" value="1"/>
</dbReference>
<dbReference type="Gene3D" id="3.40.800.10">
    <property type="entry name" value="Ureohydrolase domain"/>
    <property type="match status" value="1"/>
</dbReference>
<dbReference type="PROSITE" id="PS00600">
    <property type="entry name" value="AA_TRANSFER_CLASS_3"/>
    <property type="match status" value="1"/>
</dbReference>
<protein>
    <recommendedName>
        <fullName evidence="14">Ornithine--oxo-acid aminotransferase</fullName>
        <ecNumber evidence="6">2.6.1.13</ecNumber>
        <ecNumber evidence="5">3.5.3.1</ecNumber>
    </recommendedName>
</protein>
<dbReference type="PROSITE" id="PS01053">
    <property type="entry name" value="ARGINASE_1"/>
    <property type="match status" value="1"/>
</dbReference>
<dbReference type="PRINTS" id="PR00116">
    <property type="entry name" value="ARGINASE"/>
</dbReference>
<keyword evidence="7" id="KW-0056">Arginine metabolism</keyword>
<gene>
    <name evidence="17" type="primary">rocD</name>
    <name evidence="17" type="ORF">OTERR_00480</name>
</gene>
<dbReference type="PANTHER" id="PTHR11986:SF18">
    <property type="entry name" value="ORNITHINE AMINOTRANSFERASE, MITOCHONDRIAL"/>
    <property type="match status" value="1"/>
</dbReference>
<dbReference type="InterPro" id="IPR010164">
    <property type="entry name" value="Orn_aminotrans"/>
</dbReference>
<dbReference type="SUPFAM" id="SSF53383">
    <property type="entry name" value="PLP-dependent transferases"/>
    <property type="match status" value="1"/>
</dbReference>
<keyword evidence="11" id="KW-0378">Hydrolase</keyword>
<dbReference type="RefSeq" id="WP_149424503.1">
    <property type="nucleotide sequence ID" value="NZ_CP022579.1"/>
</dbReference>
<evidence type="ECO:0000256" key="7">
    <source>
        <dbReference type="ARBA" id="ARBA00022503"/>
    </source>
</evidence>
<dbReference type="Gene3D" id="3.90.1150.10">
    <property type="entry name" value="Aspartate Aminotransferase, domain 1"/>
    <property type="match status" value="1"/>
</dbReference>
<evidence type="ECO:0000313" key="18">
    <source>
        <dbReference type="Proteomes" id="UP000323671"/>
    </source>
</evidence>
<evidence type="ECO:0000256" key="13">
    <source>
        <dbReference type="ARBA" id="ARBA00023211"/>
    </source>
</evidence>
<dbReference type="EMBL" id="CP022579">
    <property type="protein sequence ID" value="QEL63524.1"/>
    <property type="molecule type" value="Genomic_DNA"/>
</dbReference>
<dbReference type="GO" id="GO:0000050">
    <property type="term" value="P:urea cycle"/>
    <property type="evidence" value="ECO:0007669"/>
    <property type="project" value="UniProtKB-UniPathway"/>
</dbReference>
<comment type="pathway">
    <text evidence="3">Amino-acid biosynthesis; L-proline biosynthesis; L-glutamate 5-semialdehyde from L-ornithine: step 1/1.</text>
</comment>
<dbReference type="InterPro" id="IPR015424">
    <property type="entry name" value="PyrdxlP-dep_Trfase"/>
</dbReference>
<dbReference type="InterPro" id="IPR049704">
    <property type="entry name" value="Aminotrans_3_PPA_site"/>
</dbReference>
<dbReference type="InterPro" id="IPR020855">
    <property type="entry name" value="Ureohydrolase_Mn_BS"/>
</dbReference>
<dbReference type="GO" id="GO:0004053">
    <property type="term" value="F:arginase activity"/>
    <property type="evidence" value="ECO:0007669"/>
    <property type="project" value="UniProtKB-EC"/>
</dbReference>
<dbReference type="SUPFAM" id="SSF52768">
    <property type="entry name" value="Arginase/deacetylase"/>
    <property type="match status" value="1"/>
</dbReference>
<keyword evidence="13" id="KW-0464">Manganese</keyword>
<evidence type="ECO:0000256" key="3">
    <source>
        <dbReference type="ARBA" id="ARBA00004998"/>
    </source>
</evidence>